<keyword evidence="3" id="KW-0687">Ribonucleoprotein</keyword>
<accession>A0A4Y1QLU2</accession>
<dbReference type="PANTHER" id="PTHR19431">
    <property type="entry name" value="60S RIBOSOMAL PROTEIN L4"/>
    <property type="match status" value="1"/>
</dbReference>
<dbReference type="GO" id="GO:0005840">
    <property type="term" value="C:ribosome"/>
    <property type="evidence" value="ECO:0007669"/>
    <property type="project" value="UniProtKB-KW"/>
</dbReference>
<dbReference type="Gene3D" id="3.40.1370.10">
    <property type="match status" value="1"/>
</dbReference>
<dbReference type="AlphaFoldDB" id="A0A4Y1QLU2"/>
<comment type="similarity">
    <text evidence="1">Belongs to the universal ribosomal protein uL4 family.</text>
</comment>
<keyword evidence="2 6" id="KW-0689">Ribosomal protein</keyword>
<dbReference type="GO" id="GO:0006412">
    <property type="term" value="P:translation"/>
    <property type="evidence" value="ECO:0007669"/>
    <property type="project" value="InterPro"/>
</dbReference>
<evidence type="ECO:0000313" key="6">
    <source>
        <dbReference type="EMBL" id="BBG92799.1"/>
    </source>
</evidence>
<dbReference type="GO" id="GO:0003735">
    <property type="term" value="F:structural constituent of ribosome"/>
    <property type="evidence" value="ECO:0007669"/>
    <property type="project" value="InterPro"/>
</dbReference>
<dbReference type="InterPro" id="IPR002136">
    <property type="entry name" value="Ribosomal_uL4"/>
</dbReference>
<dbReference type="GO" id="GO:1990904">
    <property type="term" value="C:ribonucleoprotein complex"/>
    <property type="evidence" value="ECO:0007669"/>
    <property type="project" value="UniProtKB-KW"/>
</dbReference>
<gene>
    <name evidence="6" type="ORF">Prudu_000631</name>
</gene>
<feature type="domain" description="Large ribosomal subunit protein uL4 C-terminal" evidence="5">
    <location>
        <begin position="288"/>
        <end position="359"/>
    </location>
</feature>
<evidence type="ECO:0000256" key="1">
    <source>
        <dbReference type="ARBA" id="ARBA00010528"/>
    </source>
</evidence>
<evidence type="ECO:0000259" key="5">
    <source>
        <dbReference type="Pfam" id="PF14374"/>
    </source>
</evidence>
<evidence type="ECO:0000256" key="4">
    <source>
        <dbReference type="SAM" id="MobiDB-lite"/>
    </source>
</evidence>
<dbReference type="Pfam" id="PF14374">
    <property type="entry name" value="Ribos_L4_asso_C"/>
    <property type="match status" value="1"/>
</dbReference>
<feature type="region of interest" description="Disordered" evidence="4">
    <location>
        <begin position="1"/>
        <end position="38"/>
    </location>
</feature>
<dbReference type="InterPro" id="IPR013000">
    <property type="entry name" value="Ribosomal_uL4_euk/arc_CS"/>
</dbReference>
<dbReference type="InterPro" id="IPR025755">
    <property type="entry name" value="Ribos_uL4_C_dom"/>
</dbReference>
<dbReference type="EMBL" id="AP019297">
    <property type="protein sequence ID" value="BBG92799.1"/>
    <property type="molecule type" value="Genomic_DNA"/>
</dbReference>
<evidence type="ECO:0000256" key="2">
    <source>
        <dbReference type="ARBA" id="ARBA00022980"/>
    </source>
</evidence>
<reference evidence="6" key="1">
    <citation type="journal article" date="2019" name="Science">
        <title>Mutation of a bHLH transcription factor allowed almond domestication.</title>
        <authorList>
            <person name="Sanchez-Perez R."/>
            <person name="Pavan S."/>
            <person name="Mazzeo R."/>
            <person name="Moldovan C."/>
            <person name="Aiese Cigliano R."/>
            <person name="Del Cueto J."/>
            <person name="Ricciardi F."/>
            <person name="Lotti C."/>
            <person name="Ricciardi L."/>
            <person name="Dicenta F."/>
            <person name="Lopez-Marques R.L."/>
            <person name="Lindberg Moller B."/>
        </authorList>
    </citation>
    <scope>NUCLEOTIDE SEQUENCE</scope>
</reference>
<dbReference type="FunFam" id="3.40.1370.10:FF:000021">
    <property type="entry name" value="Uncharacterized protein"/>
    <property type="match status" value="1"/>
</dbReference>
<dbReference type="SUPFAM" id="SSF52166">
    <property type="entry name" value="Ribosomal protein L4"/>
    <property type="match status" value="1"/>
</dbReference>
<evidence type="ECO:0000256" key="3">
    <source>
        <dbReference type="ARBA" id="ARBA00023274"/>
    </source>
</evidence>
<dbReference type="InterPro" id="IPR045240">
    <property type="entry name" value="Ribosomal_uL4_euk/arch"/>
</dbReference>
<dbReference type="PROSITE" id="PS00939">
    <property type="entry name" value="RIBOSOMAL_L1E"/>
    <property type="match status" value="1"/>
</dbReference>
<dbReference type="InterPro" id="IPR023574">
    <property type="entry name" value="Ribosomal_uL4_dom_sf"/>
</dbReference>
<sequence length="427" mass="47912">MVSPNGRRRRSCASPGHSPVLGRRHGHGPDPNRCPTRRHEGLDPARHCHLRPLQYFEELPPALCRLQEGRPPDLSRVLGYGPSRFPYPSCPGGGTHRAGQGAFGNMCRGGRMFAPTKIWRRWHRKINVNQKRYAVVSAIAASAVPSLVLARGHKIETVPELPLVVSDSIEGVEKTSAALKVLKQIGAYSDAEKAKDSHSIRPGKGKMRNRRYINRKGPLIVYGTEGAKLVKAFRNIPGIDIINVERLNLLKLAPGGHLGRFVVWTKSAFEKLDSIYGSFDKVSEKKNGYVLPRSKMVNADLARIINSDEVQSVVRPIKKEVKRAPLKKNPLKNLNTLLKLNPYAKTARRMSLLAEAERVKAKKEKLDKKRKPISKEEASTIKAAGKAWYQTMISDSDYTEFDNFTKWLGVSHIWPPFEIAFLRQKYA</sequence>
<organism evidence="6">
    <name type="scientific">Prunus dulcis</name>
    <name type="common">Almond</name>
    <name type="synonym">Amygdalus dulcis</name>
    <dbReference type="NCBI Taxonomy" id="3755"/>
    <lineage>
        <taxon>Eukaryota</taxon>
        <taxon>Viridiplantae</taxon>
        <taxon>Streptophyta</taxon>
        <taxon>Embryophyta</taxon>
        <taxon>Tracheophyta</taxon>
        <taxon>Spermatophyta</taxon>
        <taxon>Magnoliopsida</taxon>
        <taxon>eudicotyledons</taxon>
        <taxon>Gunneridae</taxon>
        <taxon>Pentapetalae</taxon>
        <taxon>rosids</taxon>
        <taxon>fabids</taxon>
        <taxon>Rosales</taxon>
        <taxon>Rosaceae</taxon>
        <taxon>Amygdaloideae</taxon>
        <taxon>Amygdaleae</taxon>
        <taxon>Prunus</taxon>
    </lineage>
</organism>
<name>A0A4Y1QLU2_PRUDU</name>
<feature type="compositionally biased region" description="Basic residues" evidence="4">
    <location>
        <begin position="1"/>
        <end position="11"/>
    </location>
</feature>
<dbReference type="Pfam" id="PF00573">
    <property type="entry name" value="Ribosomal_L4"/>
    <property type="match status" value="1"/>
</dbReference>
<protein>
    <submittedName>
        <fullName evidence="6">Ribosomal protein L4/L1 family</fullName>
    </submittedName>
</protein>
<proteinExistence type="inferred from homology"/>